<accession>A0ABS7C6J0</accession>
<evidence type="ECO:0000313" key="2">
    <source>
        <dbReference type="Proteomes" id="UP001519887"/>
    </source>
</evidence>
<dbReference type="InterPro" id="IPR021328">
    <property type="entry name" value="CotB-like"/>
</dbReference>
<keyword evidence="2" id="KW-1185">Reference proteome</keyword>
<comment type="caution">
    <text evidence="1">The sequence shown here is derived from an EMBL/GenBank/DDBJ whole genome shotgun (WGS) entry which is preliminary data.</text>
</comment>
<dbReference type="Gene3D" id="1.20.1260.120">
    <property type="entry name" value="Protein of unknown function DUF2935"/>
    <property type="match status" value="1"/>
</dbReference>
<evidence type="ECO:0000313" key="1">
    <source>
        <dbReference type="EMBL" id="MBW7456508.1"/>
    </source>
</evidence>
<dbReference type="Pfam" id="PF11155">
    <property type="entry name" value="DUF2935"/>
    <property type="match status" value="2"/>
</dbReference>
<reference evidence="1 2" key="1">
    <citation type="submission" date="2021-07" db="EMBL/GenBank/DDBJ databases">
        <title>Paenibacillus radiodurans sp. nov., isolated from the southeastern edge of Tengger Desert.</title>
        <authorList>
            <person name="Zhang G."/>
        </authorList>
    </citation>
    <scope>NUCLEOTIDE SEQUENCE [LARGE SCALE GENOMIC DNA]</scope>
    <source>
        <strain evidence="1 2">CCM 7311</strain>
    </source>
</reference>
<dbReference type="SUPFAM" id="SSF158430">
    <property type="entry name" value="Bacillus cereus metalloprotein-like"/>
    <property type="match status" value="2"/>
</dbReference>
<dbReference type="Proteomes" id="UP001519887">
    <property type="component" value="Unassembled WGS sequence"/>
</dbReference>
<sequence>MPDHEAQFEHQFWLQILGDHSRFIHNTLYPVEHKDIEASGQFIRQFDLLLERSRGPLDASQLSELNHSAHRAAVSLRSYKLNLLERSLLGAVKINITPSFLNHMVNEIEEYIRILDELLAGKSVPHYPPLHHDLLWLSDAAFHSSAIASNLDLVERQLFAKSKMFEQHFSDFYLKAIELAGYLRTMRKQYPSFVRFHRDINLEMAMFMAFLKELEQLDLSEELLGSLNPLLPDHMYREECYYLRKLAQSGEISVPDCDPTTPRVES</sequence>
<organism evidence="1 2">
    <name type="scientific">Paenibacillus sepulcri</name>
    <dbReference type="NCBI Taxonomy" id="359917"/>
    <lineage>
        <taxon>Bacteria</taxon>
        <taxon>Bacillati</taxon>
        <taxon>Bacillota</taxon>
        <taxon>Bacilli</taxon>
        <taxon>Bacillales</taxon>
        <taxon>Paenibacillaceae</taxon>
        <taxon>Paenibacillus</taxon>
    </lineage>
</organism>
<protein>
    <submittedName>
        <fullName evidence="1">DUF2935 domain-containing protein</fullName>
    </submittedName>
</protein>
<dbReference type="EMBL" id="JAHZIK010000596">
    <property type="protein sequence ID" value="MBW7456508.1"/>
    <property type="molecule type" value="Genomic_DNA"/>
</dbReference>
<name>A0ABS7C6J0_9BACL</name>
<proteinExistence type="predicted"/>
<gene>
    <name evidence="1" type="ORF">K0U00_20945</name>
</gene>
<dbReference type="RefSeq" id="WP_210040249.1">
    <property type="nucleotide sequence ID" value="NZ_JBHLVU010000007.1"/>
</dbReference>